<proteinExistence type="predicted"/>
<reference evidence="2" key="2">
    <citation type="submission" date="2023-07" db="EMBL/GenBank/DDBJ databases">
        <authorList>
            <consortium name="Lawrence Berkeley National Laboratory"/>
            <person name="Haridas S."/>
            <person name="Hensen N."/>
            <person name="Bonometti L."/>
            <person name="Westerberg I."/>
            <person name="Brannstrom I.O."/>
            <person name="Guillou S."/>
            <person name="Cros-Aarteil S."/>
            <person name="Calhoun S."/>
            <person name="Kuo A."/>
            <person name="Mondo S."/>
            <person name="Pangilinan J."/>
            <person name="Riley R."/>
            <person name="LaButti K."/>
            <person name="Andreopoulos B."/>
            <person name="Lipzen A."/>
            <person name="Chen C."/>
            <person name="Yanf M."/>
            <person name="Daum C."/>
            <person name="Ng V."/>
            <person name="Clum A."/>
            <person name="Steindorff A."/>
            <person name="Ohm R."/>
            <person name="Martin F."/>
            <person name="Silar P."/>
            <person name="Natvig D."/>
            <person name="Lalanne C."/>
            <person name="Gautier V."/>
            <person name="Ament-velasquez S.L."/>
            <person name="Kruys A."/>
            <person name="Hutchinson M.I."/>
            <person name="Powell A.J."/>
            <person name="Barry K."/>
            <person name="Miller A.N."/>
            <person name="Grigoriev I.V."/>
            <person name="Debuchy R."/>
            <person name="Gladieux P."/>
            <person name="Thoren M.H."/>
            <person name="Johannesson H."/>
        </authorList>
    </citation>
    <scope>NUCLEOTIDE SEQUENCE</scope>
    <source>
        <strain evidence="2">FGSC 1904</strain>
    </source>
</reference>
<dbReference type="EMBL" id="JAUTDP010000001">
    <property type="protein sequence ID" value="KAK3402453.1"/>
    <property type="molecule type" value="Genomic_DNA"/>
</dbReference>
<evidence type="ECO:0000313" key="2">
    <source>
        <dbReference type="EMBL" id="KAK3402453.1"/>
    </source>
</evidence>
<feature type="region of interest" description="Disordered" evidence="1">
    <location>
        <begin position="277"/>
        <end position="298"/>
    </location>
</feature>
<feature type="region of interest" description="Disordered" evidence="1">
    <location>
        <begin position="118"/>
        <end position="153"/>
    </location>
</feature>
<sequence>MPAYFDTRPAILFGSSHPELPKMPAYFDRGKVSTRWAGLYHPQRASRPAFVPPRTITPVRVLSIEGEPTGRIARWIDRLGEYHIKIVHRPGKSRTDPNPTGSQQVHVVRDWDQARARAETGQKAPRMDRPGALLPRLTSPGLPTKTEEALKTQPSMPKLAMARYFRNEWGVPSSTGEYRGGEWGVGPVRAVRRYWYKTTMRVASASMPFLTSMSRFSPNPQMLNPGMRALRGELNLLQYTMENTVWHLLTRRIPHYSQVPPAMGASRQGHQRVERTGRLDPVGGLLGHGSSRGRYLGR</sequence>
<accession>A0AAE0PM31</accession>
<keyword evidence="3" id="KW-1185">Reference proteome</keyword>
<organism evidence="2 3">
    <name type="scientific">Sordaria brevicollis</name>
    <dbReference type="NCBI Taxonomy" id="83679"/>
    <lineage>
        <taxon>Eukaryota</taxon>
        <taxon>Fungi</taxon>
        <taxon>Dikarya</taxon>
        <taxon>Ascomycota</taxon>
        <taxon>Pezizomycotina</taxon>
        <taxon>Sordariomycetes</taxon>
        <taxon>Sordariomycetidae</taxon>
        <taxon>Sordariales</taxon>
        <taxon>Sordariaceae</taxon>
        <taxon>Sordaria</taxon>
    </lineage>
</organism>
<gene>
    <name evidence="2" type="ORF">B0T20DRAFT_485023</name>
</gene>
<evidence type="ECO:0000256" key="1">
    <source>
        <dbReference type="SAM" id="MobiDB-lite"/>
    </source>
</evidence>
<comment type="caution">
    <text evidence="2">The sequence shown here is derived from an EMBL/GenBank/DDBJ whole genome shotgun (WGS) entry which is preliminary data.</text>
</comment>
<name>A0AAE0PM31_SORBR</name>
<dbReference type="AlphaFoldDB" id="A0AAE0PM31"/>
<reference evidence="2" key="1">
    <citation type="journal article" date="2023" name="Mol. Phylogenet. Evol.">
        <title>Genome-scale phylogeny and comparative genomics of the fungal order Sordariales.</title>
        <authorList>
            <person name="Hensen N."/>
            <person name="Bonometti L."/>
            <person name="Westerberg I."/>
            <person name="Brannstrom I.O."/>
            <person name="Guillou S."/>
            <person name="Cros-Aarteil S."/>
            <person name="Calhoun S."/>
            <person name="Haridas S."/>
            <person name="Kuo A."/>
            <person name="Mondo S."/>
            <person name="Pangilinan J."/>
            <person name="Riley R."/>
            <person name="LaButti K."/>
            <person name="Andreopoulos B."/>
            <person name="Lipzen A."/>
            <person name="Chen C."/>
            <person name="Yan M."/>
            <person name="Daum C."/>
            <person name="Ng V."/>
            <person name="Clum A."/>
            <person name="Steindorff A."/>
            <person name="Ohm R.A."/>
            <person name="Martin F."/>
            <person name="Silar P."/>
            <person name="Natvig D.O."/>
            <person name="Lalanne C."/>
            <person name="Gautier V."/>
            <person name="Ament-Velasquez S.L."/>
            <person name="Kruys A."/>
            <person name="Hutchinson M.I."/>
            <person name="Powell A.J."/>
            <person name="Barry K."/>
            <person name="Miller A.N."/>
            <person name="Grigoriev I.V."/>
            <person name="Debuchy R."/>
            <person name="Gladieux P."/>
            <person name="Hiltunen Thoren M."/>
            <person name="Johannesson H."/>
        </authorList>
    </citation>
    <scope>NUCLEOTIDE SEQUENCE</scope>
    <source>
        <strain evidence="2">FGSC 1904</strain>
    </source>
</reference>
<evidence type="ECO:0000313" key="3">
    <source>
        <dbReference type="Proteomes" id="UP001281003"/>
    </source>
</evidence>
<protein>
    <submittedName>
        <fullName evidence="2">Uncharacterized protein</fullName>
    </submittedName>
</protein>
<feature type="compositionally biased region" description="Basic and acidic residues" evidence="1">
    <location>
        <begin position="118"/>
        <end position="129"/>
    </location>
</feature>
<dbReference type="Proteomes" id="UP001281003">
    <property type="component" value="Unassembled WGS sequence"/>
</dbReference>
<feature type="compositionally biased region" description="Low complexity" evidence="1">
    <location>
        <begin position="288"/>
        <end position="298"/>
    </location>
</feature>